<dbReference type="NCBIfam" id="TIGR00254">
    <property type="entry name" value="GGDEF"/>
    <property type="match status" value="1"/>
</dbReference>
<dbReference type="EC" id="2.7.7.65" evidence="1"/>
<dbReference type="CDD" id="cd01949">
    <property type="entry name" value="GGDEF"/>
    <property type="match status" value="1"/>
</dbReference>
<dbReference type="STRING" id="572480.Arnit_1398"/>
<dbReference type="HOGENOM" id="CLU_448291_0_0_7"/>
<dbReference type="GO" id="GO:0052621">
    <property type="term" value="F:diguanylate cyclase activity"/>
    <property type="evidence" value="ECO:0007669"/>
    <property type="project" value="UniProtKB-EC"/>
</dbReference>
<dbReference type="GO" id="GO:0043709">
    <property type="term" value="P:cell adhesion involved in single-species biofilm formation"/>
    <property type="evidence" value="ECO:0007669"/>
    <property type="project" value="TreeGrafter"/>
</dbReference>
<organism evidence="5 6">
    <name type="scientific">Arcobacter nitrofigilis (strain ATCC 33309 / DSM 7299 / CCUG 15893 / LMG 7604 / NCTC 12251 / CI)</name>
    <name type="common">Campylobacter nitrofigilis</name>
    <dbReference type="NCBI Taxonomy" id="572480"/>
    <lineage>
        <taxon>Bacteria</taxon>
        <taxon>Pseudomonadati</taxon>
        <taxon>Campylobacterota</taxon>
        <taxon>Epsilonproteobacteria</taxon>
        <taxon>Campylobacterales</taxon>
        <taxon>Arcobacteraceae</taxon>
        <taxon>Arcobacter</taxon>
    </lineage>
</organism>
<dbReference type="SMART" id="SM00267">
    <property type="entry name" value="GGDEF"/>
    <property type="match status" value="1"/>
</dbReference>
<dbReference type="Gene3D" id="3.30.70.270">
    <property type="match status" value="1"/>
</dbReference>
<dbReference type="InterPro" id="IPR043128">
    <property type="entry name" value="Rev_trsase/Diguanyl_cyclase"/>
</dbReference>
<dbReference type="OrthoDB" id="9778432at2"/>
<dbReference type="InterPro" id="IPR000160">
    <property type="entry name" value="GGDEF_dom"/>
</dbReference>
<dbReference type="InterPro" id="IPR050469">
    <property type="entry name" value="Diguanylate_Cyclase"/>
</dbReference>
<evidence type="ECO:0000256" key="2">
    <source>
        <dbReference type="ARBA" id="ARBA00034247"/>
    </source>
</evidence>
<dbReference type="KEGG" id="ant:Arnit_1398"/>
<dbReference type="Pfam" id="PF00990">
    <property type="entry name" value="GGDEF"/>
    <property type="match status" value="1"/>
</dbReference>
<sequence length="610" mass="69810">MKKNIIVQFLILLILVAIFITGISLYNLRTVSIKSSVTTAESISEVIKSGLALHVKNDSDIDEFLKNVSSIRNIKDLWLVRSENIKNPKFQTKSFKNPKDNLDKKVINSGETEYIVKEGFINTNVRVTIPYKATISCLECHNVSEGDTLGAISIVLDVSTLKEIGVRSIYVILTIILLAVIIVFLFSKKVFNPYLSLYMKLRDNINQAKIGKFKKIDIPSGLTTDVVQVTNDYNNLIAIFKDTSLDIDKKLQGFVGYRDRTNLNTNPLNESKDIIDNLSNLYQFKKQVELDSTKEEIYQRISQVFENKFHLKNFTFFEIDIKKQKMQKVISVGESLYCHDAIKDNPHLCRAARTKSDVVSIDFHESCPYFTKKDKFYYCLNIDIVENLYLIIHFVVDTEKELDELKNKSLFINRFLKEARPAVEVKLLMQALEDSAFKDGLTQLYNRKFIDEHLKKLLPQIKRDKKKIGLLMLDMDHFKAVNDEYGHDIGDKVLKSLSRILEENVRESDIIVRYGGEEFMVLLIGVDSEESAMNIAHKIGAKVRENEINVYAGTTIKKTVSIGLSMFPDDSSLFETVVKNSDIALYEAKSSGRDKVVRFSKEQKTSVELF</sequence>
<reference evidence="5 6" key="1">
    <citation type="journal article" date="2010" name="Stand. Genomic Sci.">
        <title>Complete genome sequence of Arcobacter nitrofigilis type strain (CI).</title>
        <authorList>
            <person name="Pati A."/>
            <person name="Gronow S."/>
            <person name="Lapidus A."/>
            <person name="Copeland A."/>
            <person name="Glavina Del Rio T."/>
            <person name="Nolan M."/>
            <person name="Lucas S."/>
            <person name="Tice H."/>
            <person name="Cheng J.F."/>
            <person name="Han C."/>
            <person name="Chertkov O."/>
            <person name="Bruce D."/>
            <person name="Tapia R."/>
            <person name="Goodwin L."/>
            <person name="Pitluck S."/>
            <person name="Liolios K."/>
            <person name="Ivanova N."/>
            <person name="Mavromatis K."/>
            <person name="Chen A."/>
            <person name="Palaniappan K."/>
            <person name="Land M."/>
            <person name="Hauser L."/>
            <person name="Chang Y.J."/>
            <person name="Jeffries C.D."/>
            <person name="Detter J.C."/>
            <person name="Rohde M."/>
            <person name="Goker M."/>
            <person name="Bristow J."/>
            <person name="Eisen J.A."/>
            <person name="Markowitz V."/>
            <person name="Hugenholtz P."/>
            <person name="Klenk H.P."/>
            <person name="Kyrpides N.C."/>
        </authorList>
    </citation>
    <scope>NUCLEOTIDE SEQUENCE [LARGE SCALE GENOMIC DNA]</scope>
    <source>
        <strain evidence="6">ATCC 33309 / DSM 7299 / CCUG 15893 / LMG 7604 / NCTC 12251 / CI</strain>
    </source>
</reference>
<dbReference type="Gene3D" id="3.30.450.290">
    <property type="match status" value="1"/>
</dbReference>
<name>D5V5C1_ARCNC</name>
<feature type="transmembrane region" description="Helical" evidence="3">
    <location>
        <begin position="169"/>
        <end position="187"/>
    </location>
</feature>
<keyword evidence="3" id="KW-0472">Membrane</keyword>
<dbReference type="EMBL" id="CP001999">
    <property type="protein sequence ID" value="ADG93056.1"/>
    <property type="molecule type" value="Genomic_DNA"/>
</dbReference>
<dbReference type="PROSITE" id="PS50887">
    <property type="entry name" value="GGDEF"/>
    <property type="match status" value="1"/>
</dbReference>
<keyword evidence="6" id="KW-1185">Reference proteome</keyword>
<keyword evidence="3" id="KW-0812">Transmembrane</keyword>
<dbReference type="PANTHER" id="PTHR45138">
    <property type="entry name" value="REGULATORY COMPONENTS OF SENSORY TRANSDUCTION SYSTEM"/>
    <property type="match status" value="1"/>
</dbReference>
<gene>
    <name evidence="5" type="ordered locus">Arnit_1398</name>
</gene>
<dbReference type="eggNOG" id="COG2199">
    <property type="taxonomic scope" value="Bacteria"/>
</dbReference>
<proteinExistence type="predicted"/>
<accession>D5V5C1</accession>
<dbReference type="Proteomes" id="UP000000939">
    <property type="component" value="Chromosome"/>
</dbReference>
<dbReference type="SUPFAM" id="SSF55073">
    <property type="entry name" value="Nucleotide cyclase"/>
    <property type="match status" value="1"/>
</dbReference>
<evidence type="ECO:0000313" key="6">
    <source>
        <dbReference type="Proteomes" id="UP000000939"/>
    </source>
</evidence>
<evidence type="ECO:0000313" key="5">
    <source>
        <dbReference type="EMBL" id="ADG93056.1"/>
    </source>
</evidence>
<evidence type="ECO:0000256" key="1">
    <source>
        <dbReference type="ARBA" id="ARBA00012528"/>
    </source>
</evidence>
<feature type="domain" description="GGDEF" evidence="4">
    <location>
        <begin position="466"/>
        <end position="601"/>
    </location>
</feature>
<comment type="catalytic activity">
    <reaction evidence="2">
        <text>2 GTP = 3',3'-c-di-GMP + 2 diphosphate</text>
        <dbReference type="Rhea" id="RHEA:24898"/>
        <dbReference type="ChEBI" id="CHEBI:33019"/>
        <dbReference type="ChEBI" id="CHEBI:37565"/>
        <dbReference type="ChEBI" id="CHEBI:58805"/>
        <dbReference type="EC" id="2.7.7.65"/>
    </reaction>
</comment>
<dbReference type="PANTHER" id="PTHR45138:SF9">
    <property type="entry name" value="DIGUANYLATE CYCLASE DGCM-RELATED"/>
    <property type="match status" value="1"/>
</dbReference>
<dbReference type="RefSeq" id="WP_013135201.1">
    <property type="nucleotide sequence ID" value="NC_014166.1"/>
</dbReference>
<dbReference type="GO" id="GO:1902201">
    <property type="term" value="P:negative regulation of bacterial-type flagellum-dependent cell motility"/>
    <property type="evidence" value="ECO:0007669"/>
    <property type="project" value="TreeGrafter"/>
</dbReference>
<evidence type="ECO:0000256" key="3">
    <source>
        <dbReference type="SAM" id="Phobius"/>
    </source>
</evidence>
<dbReference type="InterPro" id="IPR029787">
    <property type="entry name" value="Nucleotide_cyclase"/>
</dbReference>
<keyword evidence="3" id="KW-1133">Transmembrane helix</keyword>
<protein>
    <recommendedName>
        <fullName evidence="1">diguanylate cyclase</fullName>
        <ecNumber evidence="1">2.7.7.65</ecNumber>
    </recommendedName>
</protein>
<dbReference type="AlphaFoldDB" id="D5V5C1"/>
<evidence type="ECO:0000259" key="4">
    <source>
        <dbReference type="PROSITE" id="PS50887"/>
    </source>
</evidence>
<dbReference type="FunFam" id="3.30.70.270:FF:000001">
    <property type="entry name" value="Diguanylate cyclase domain protein"/>
    <property type="match status" value="1"/>
</dbReference>
<feature type="transmembrane region" description="Helical" evidence="3">
    <location>
        <begin position="6"/>
        <end position="26"/>
    </location>
</feature>
<dbReference type="GO" id="GO:0005886">
    <property type="term" value="C:plasma membrane"/>
    <property type="evidence" value="ECO:0007669"/>
    <property type="project" value="TreeGrafter"/>
</dbReference>